<name>A0A7W7QU35_9ACTN</name>
<evidence type="ECO:0000256" key="2">
    <source>
        <dbReference type="SAM" id="MobiDB-lite"/>
    </source>
</evidence>
<dbReference type="InterPro" id="IPR006015">
    <property type="entry name" value="Universal_stress_UspA"/>
</dbReference>
<keyword evidence="5" id="KW-1185">Reference proteome</keyword>
<feature type="domain" description="UspA" evidence="3">
    <location>
        <begin position="154"/>
        <end position="284"/>
    </location>
</feature>
<dbReference type="PANTHER" id="PTHR46553:SF3">
    <property type="entry name" value="ADENINE NUCLEOTIDE ALPHA HYDROLASES-LIKE SUPERFAMILY PROTEIN"/>
    <property type="match status" value="1"/>
</dbReference>
<feature type="domain" description="UspA" evidence="3">
    <location>
        <begin position="8"/>
        <end position="140"/>
    </location>
</feature>
<evidence type="ECO:0000259" key="3">
    <source>
        <dbReference type="Pfam" id="PF00582"/>
    </source>
</evidence>
<organism evidence="4 5">
    <name type="scientific">Streptosporangium saharense</name>
    <dbReference type="NCBI Taxonomy" id="1706840"/>
    <lineage>
        <taxon>Bacteria</taxon>
        <taxon>Bacillati</taxon>
        <taxon>Actinomycetota</taxon>
        <taxon>Actinomycetes</taxon>
        <taxon>Streptosporangiales</taxon>
        <taxon>Streptosporangiaceae</taxon>
        <taxon>Streptosporangium</taxon>
    </lineage>
</organism>
<gene>
    <name evidence="4" type="ORF">FHS44_006938</name>
</gene>
<proteinExistence type="inferred from homology"/>
<sequence length="305" mass="32450">MTTMVGNRDVVVGYDGSDFSMQALEWAMDEAELRKAPLTVTHAWRWPYGEADEEARAHLRKAAEHVLYHGADCARSCSSITEIAADLYEGAAAERLVELSAGARLVVVGSRGMGTLARTVVGSVAGYVTANARCPVVVVRGPGPLPVPLHRGAVVLGITDDTSDAVLDFAFDEAAARGLTLVAAHAGHIRVAAWGPAMPPVTDMEITTRMVEEDLRVRLRPWRDRYPAVRVETTFVTVAARDALIDLSRRASLVVVGGARGDGRLGGVTKAVLRHGASPVAVVPVLKPERSRTRESSTAGRGEGS</sequence>
<reference evidence="4 5" key="1">
    <citation type="submission" date="2020-08" db="EMBL/GenBank/DDBJ databases">
        <title>Genomic Encyclopedia of Type Strains, Phase III (KMG-III): the genomes of soil and plant-associated and newly described type strains.</title>
        <authorList>
            <person name="Whitman W."/>
        </authorList>
    </citation>
    <scope>NUCLEOTIDE SEQUENCE [LARGE SCALE GENOMIC DNA]</scope>
    <source>
        <strain evidence="4 5">CECT 8840</strain>
    </source>
</reference>
<evidence type="ECO:0000313" key="4">
    <source>
        <dbReference type="EMBL" id="MBB4919794.1"/>
    </source>
</evidence>
<accession>A0A7W7QU35</accession>
<dbReference type="Pfam" id="PF00582">
    <property type="entry name" value="Usp"/>
    <property type="match status" value="2"/>
</dbReference>
<dbReference type="Gene3D" id="3.40.50.620">
    <property type="entry name" value="HUPs"/>
    <property type="match status" value="2"/>
</dbReference>
<comment type="similarity">
    <text evidence="1">Belongs to the universal stress protein A family.</text>
</comment>
<dbReference type="SUPFAM" id="SSF52402">
    <property type="entry name" value="Adenine nucleotide alpha hydrolases-like"/>
    <property type="match status" value="2"/>
</dbReference>
<dbReference type="InterPro" id="IPR006016">
    <property type="entry name" value="UspA"/>
</dbReference>
<dbReference type="InterPro" id="IPR014729">
    <property type="entry name" value="Rossmann-like_a/b/a_fold"/>
</dbReference>
<dbReference type="EMBL" id="JACHJP010000011">
    <property type="protein sequence ID" value="MBB4919794.1"/>
    <property type="molecule type" value="Genomic_DNA"/>
</dbReference>
<dbReference type="AlphaFoldDB" id="A0A7W7QU35"/>
<evidence type="ECO:0000313" key="5">
    <source>
        <dbReference type="Proteomes" id="UP000552644"/>
    </source>
</evidence>
<evidence type="ECO:0000256" key="1">
    <source>
        <dbReference type="ARBA" id="ARBA00008791"/>
    </source>
</evidence>
<feature type="region of interest" description="Disordered" evidence="2">
    <location>
        <begin position="286"/>
        <end position="305"/>
    </location>
</feature>
<protein>
    <submittedName>
        <fullName evidence="4">Nucleotide-binding universal stress UspA family protein</fullName>
    </submittedName>
</protein>
<dbReference type="PANTHER" id="PTHR46553">
    <property type="entry name" value="ADENINE NUCLEOTIDE ALPHA HYDROLASES-LIKE SUPERFAMILY PROTEIN"/>
    <property type="match status" value="1"/>
</dbReference>
<comment type="caution">
    <text evidence="4">The sequence shown here is derived from an EMBL/GenBank/DDBJ whole genome shotgun (WGS) entry which is preliminary data.</text>
</comment>
<dbReference type="Proteomes" id="UP000552644">
    <property type="component" value="Unassembled WGS sequence"/>
</dbReference>
<dbReference type="PRINTS" id="PR01438">
    <property type="entry name" value="UNVRSLSTRESS"/>
</dbReference>